<gene>
    <name evidence="1" type="ORF">NJ959_18340</name>
</gene>
<dbReference type="Proteomes" id="UP001204953">
    <property type="component" value="Unassembled WGS sequence"/>
</dbReference>
<comment type="caution">
    <text evidence="1">The sequence shown here is derived from an EMBL/GenBank/DDBJ whole genome shotgun (WGS) entry which is preliminary data.</text>
</comment>
<organism evidence="1 2">
    <name type="scientific">Limnofasciculus baicalensis BBK-W-15</name>
    <dbReference type="NCBI Taxonomy" id="2699891"/>
    <lineage>
        <taxon>Bacteria</taxon>
        <taxon>Bacillati</taxon>
        <taxon>Cyanobacteriota</taxon>
        <taxon>Cyanophyceae</taxon>
        <taxon>Coleofasciculales</taxon>
        <taxon>Coleofasciculaceae</taxon>
        <taxon>Limnofasciculus</taxon>
        <taxon>Limnofasciculus baicalensis</taxon>
    </lineage>
</organism>
<dbReference type="EMBL" id="JAMZMM010000196">
    <property type="protein sequence ID" value="MCP2730393.1"/>
    <property type="molecule type" value="Genomic_DNA"/>
</dbReference>
<evidence type="ECO:0000313" key="2">
    <source>
        <dbReference type="Proteomes" id="UP001204953"/>
    </source>
</evidence>
<accession>A0AAE3KQ72</accession>
<dbReference type="AlphaFoldDB" id="A0AAE3KQ72"/>
<sequence>MMQENNTIVKNIAVNKLIEIWKQRYVIDLSIGSLQGIRLSVPEMIELTSKEGRDKTASKLQRLIKINSEVAGIKTDVLFSYIPNVVNLSETQRLAQIVLKVYEKIIEIYQQQLSSPHLRDQVSQPFFRLGARFRESDRLSVEFPPIEQLATGIQPILQELLESHKSISNPRALGFISTQFHFTTDLLTKRLTPGEQFLLTPYFNFIEEQVCIPFQRVCYAAEQHNIDSPSLSIVEQLLPVSHDIAVKVYNQAVELYPNHQSRRGKLNHSGVMVSTIRDLEMLQVYLWLSVLEENMAAVETELIPLCIMVFPSVEVTWNLVKQMLKLLLEEILVRVEANRQSIVLPYTQTMQQVFYDIDRKLS</sequence>
<keyword evidence="2" id="KW-1185">Reference proteome</keyword>
<name>A0AAE3KQ72_9CYAN</name>
<proteinExistence type="predicted"/>
<reference evidence="1" key="1">
    <citation type="submission" date="2022-06" db="EMBL/GenBank/DDBJ databases">
        <title>New cyanobacteria of genus Symplocastrum in benthos of Lake Baikal.</title>
        <authorList>
            <person name="Sorokovikova E."/>
            <person name="Tikhonova I."/>
            <person name="Krasnopeev A."/>
            <person name="Evseev P."/>
            <person name="Gladkikh A."/>
            <person name="Belykh O."/>
        </authorList>
    </citation>
    <scope>NUCLEOTIDE SEQUENCE</scope>
    <source>
        <strain evidence="1">BBK-W-15</strain>
    </source>
</reference>
<dbReference type="RefSeq" id="WP_254013153.1">
    <property type="nucleotide sequence ID" value="NZ_JAMZMM010000196.1"/>
</dbReference>
<protein>
    <submittedName>
        <fullName evidence="1">Uncharacterized protein</fullName>
    </submittedName>
</protein>
<evidence type="ECO:0000313" key="1">
    <source>
        <dbReference type="EMBL" id="MCP2730393.1"/>
    </source>
</evidence>